<evidence type="ECO:0000313" key="3">
    <source>
        <dbReference type="Proteomes" id="UP000316584"/>
    </source>
</evidence>
<gene>
    <name evidence="2" type="ORF">FPZ22_07555</name>
</gene>
<dbReference type="RefSeq" id="WP_144891822.1">
    <property type="nucleotide sequence ID" value="NZ_CP042218.1"/>
</dbReference>
<reference evidence="2 3" key="1">
    <citation type="submission" date="2019-07" db="EMBL/GenBank/DDBJ databases">
        <title>Full genome sequence of Luteimonas sp. Gr-4.</title>
        <authorList>
            <person name="Im W.-T."/>
        </authorList>
    </citation>
    <scope>NUCLEOTIDE SEQUENCE [LARGE SCALE GENOMIC DNA]</scope>
    <source>
        <strain evidence="2 3">Gr-4</strain>
    </source>
</reference>
<dbReference type="AlphaFoldDB" id="A0A518N4C0"/>
<sequence>MRIFHDLLTLHGYVTEPRLLRELAGAPGTHAPGTGAPAATGTDVGPAELRPLAAPSAQAGQPGETRPAVAVAGFGRGVVTLCATALSLFR</sequence>
<keyword evidence="3" id="KW-1185">Reference proteome</keyword>
<feature type="region of interest" description="Disordered" evidence="1">
    <location>
        <begin position="24"/>
        <end position="47"/>
    </location>
</feature>
<evidence type="ECO:0000313" key="2">
    <source>
        <dbReference type="EMBL" id="QDW66770.1"/>
    </source>
</evidence>
<dbReference type="Proteomes" id="UP000316584">
    <property type="component" value="Chromosome"/>
</dbReference>
<proteinExistence type="predicted"/>
<name>A0A518N4C0_9GAMM</name>
<organism evidence="2 3">
    <name type="scientific">Luteimonas granuli</name>
    <dbReference type="NCBI Taxonomy" id="1176533"/>
    <lineage>
        <taxon>Bacteria</taxon>
        <taxon>Pseudomonadati</taxon>
        <taxon>Pseudomonadota</taxon>
        <taxon>Gammaproteobacteria</taxon>
        <taxon>Lysobacterales</taxon>
        <taxon>Lysobacteraceae</taxon>
        <taxon>Luteimonas</taxon>
    </lineage>
</organism>
<dbReference type="EMBL" id="CP042218">
    <property type="protein sequence ID" value="QDW66770.1"/>
    <property type="molecule type" value="Genomic_DNA"/>
</dbReference>
<evidence type="ECO:0000256" key="1">
    <source>
        <dbReference type="SAM" id="MobiDB-lite"/>
    </source>
</evidence>
<protein>
    <submittedName>
        <fullName evidence="2">Uncharacterized protein</fullName>
    </submittedName>
</protein>
<accession>A0A518N4C0</accession>
<dbReference type="KEGG" id="lug:FPZ22_07555"/>